<dbReference type="PANTHER" id="PTHR33231:SF1">
    <property type="entry name" value="30S RIBOSOMAL PROTEIN"/>
    <property type="match status" value="1"/>
</dbReference>
<comment type="subunit">
    <text evidence="2">Associates exclusively with 100S ribosomes, which are dimers of 70S ribosomes.</text>
</comment>
<protein>
    <recommendedName>
        <fullName evidence="3">Ribosome hibernation promoting factor</fullName>
    </recommendedName>
</protein>
<dbReference type="InterPro" id="IPR036567">
    <property type="entry name" value="RHF-like"/>
</dbReference>
<evidence type="ECO:0000259" key="4">
    <source>
        <dbReference type="Pfam" id="PF16321"/>
    </source>
</evidence>
<gene>
    <name evidence="5" type="primary">PSrp1</name>
    <name evidence="5" type="ORF">HYD_2460</name>
</gene>
<reference evidence="5" key="1">
    <citation type="submission" date="2021-10" db="EMBL/GenBank/DDBJ databases">
        <title>Genome Sequence of The Candidatus Hydrogeosomobacter endosymbioticus, an Intracellular Bacterial Symbiont of the Anaerobic Ciliate GW7.</title>
        <authorList>
            <person name="Shiohama Y."/>
            <person name="Shinzato N."/>
        </authorList>
    </citation>
    <scope>NUCLEOTIDE SEQUENCE [LARGE SCALE GENOMIC DNA]</scope>
    <source>
        <strain evidence="5">200920</strain>
    </source>
</reference>
<organism evidence="5 6">
    <name type="scientific">Candidatus Hydrogenosomobacter endosymbioticus</name>
    <dbReference type="NCBI Taxonomy" id="2558174"/>
    <lineage>
        <taxon>Bacteria</taxon>
        <taxon>Pseudomonadati</taxon>
        <taxon>Pseudomonadota</taxon>
        <taxon>Alphaproteobacteria</taxon>
        <taxon>Holosporales</taxon>
        <taxon>Holosporaceae</taxon>
        <taxon>Candidatus Hydrogenosomobacter</taxon>
    </lineage>
</organism>
<accession>A0ABM7V9D9</accession>
<dbReference type="InterPro" id="IPR032528">
    <property type="entry name" value="Ribosom_S30AE_C"/>
</dbReference>
<dbReference type="InterPro" id="IPR038416">
    <property type="entry name" value="Ribosom_S30AE_C_sf"/>
</dbReference>
<dbReference type="Proteomes" id="UP001320209">
    <property type="component" value="Chromosome"/>
</dbReference>
<proteinExistence type="predicted"/>
<keyword evidence="1" id="KW-0810">Translation regulation</keyword>
<dbReference type="EMBL" id="AP025225">
    <property type="protein sequence ID" value="BDB96113.1"/>
    <property type="molecule type" value="Genomic_DNA"/>
</dbReference>
<sequence>MDNRDGVVSVQIVRHEVSVGASLSLYAEDAVRDLCATYGIAPVESVVTFSKPFYASVCEISLKIGKKAYIKAHAEGEALYFAFDSAFHKLRKNLSKYKKRIIAHGKKSERQSGKIDAVTKVIPISADAFEDADTPPIVAEMVESFSEMTVSEAIATMELEGGSALIFRNKSTGAVNVLHKRGDGTIGWVDPTLTVQSA</sequence>
<evidence type="ECO:0000256" key="3">
    <source>
        <dbReference type="ARBA" id="ARBA00041148"/>
    </source>
</evidence>
<dbReference type="InterPro" id="IPR050574">
    <property type="entry name" value="HPF/YfiA_ribosome-assoc"/>
</dbReference>
<keyword evidence="6" id="KW-1185">Reference proteome</keyword>
<evidence type="ECO:0000256" key="1">
    <source>
        <dbReference type="ARBA" id="ARBA00022845"/>
    </source>
</evidence>
<dbReference type="RefSeq" id="WP_236865553.1">
    <property type="nucleotide sequence ID" value="NZ_AP025225.1"/>
</dbReference>
<dbReference type="Pfam" id="PF16321">
    <property type="entry name" value="Ribosom_S30AE_C"/>
    <property type="match status" value="1"/>
</dbReference>
<dbReference type="Gene3D" id="3.30.505.50">
    <property type="entry name" value="Sigma 54 modulation/S30EA ribosomal protein, C-terminal domain"/>
    <property type="match status" value="1"/>
</dbReference>
<dbReference type="Pfam" id="PF02482">
    <property type="entry name" value="Ribosomal_S30AE"/>
    <property type="match status" value="1"/>
</dbReference>
<feature type="domain" description="Sigma 54 modulation/S30EA ribosomal protein C-terminal" evidence="4">
    <location>
        <begin position="134"/>
        <end position="187"/>
    </location>
</feature>
<dbReference type="SUPFAM" id="SSF69754">
    <property type="entry name" value="Ribosome binding protein Y (YfiA homologue)"/>
    <property type="match status" value="1"/>
</dbReference>
<dbReference type="InterPro" id="IPR003489">
    <property type="entry name" value="RHF/RaiA"/>
</dbReference>
<name>A0ABM7V9D9_9PROT</name>
<dbReference type="PANTHER" id="PTHR33231">
    <property type="entry name" value="30S RIBOSOMAL PROTEIN"/>
    <property type="match status" value="1"/>
</dbReference>
<evidence type="ECO:0000313" key="5">
    <source>
        <dbReference type="EMBL" id="BDB96113.1"/>
    </source>
</evidence>
<evidence type="ECO:0000313" key="6">
    <source>
        <dbReference type="Proteomes" id="UP001320209"/>
    </source>
</evidence>
<evidence type="ECO:0000256" key="2">
    <source>
        <dbReference type="ARBA" id="ARBA00038695"/>
    </source>
</evidence>
<dbReference type="Gene3D" id="3.30.160.100">
    <property type="entry name" value="Ribosome hibernation promotion factor-like"/>
    <property type="match status" value="1"/>
</dbReference>